<dbReference type="PROSITE" id="PS51257">
    <property type="entry name" value="PROKAR_LIPOPROTEIN"/>
    <property type="match status" value="1"/>
</dbReference>
<evidence type="ECO:0000313" key="4">
    <source>
        <dbReference type="EMBL" id="NDW21639.1"/>
    </source>
</evidence>
<feature type="chain" id="PRO_5027036635" evidence="2">
    <location>
        <begin position="24"/>
        <end position="183"/>
    </location>
</feature>
<proteinExistence type="predicted"/>
<dbReference type="InterPro" id="IPR011250">
    <property type="entry name" value="OMP/PagP_B-barrel"/>
</dbReference>
<dbReference type="InterPro" id="IPR027385">
    <property type="entry name" value="Beta-barrel_OMP"/>
</dbReference>
<dbReference type="NCBIfam" id="TIGR01414">
    <property type="entry name" value="autotrans_barl"/>
    <property type="match status" value="1"/>
</dbReference>
<comment type="caution">
    <text evidence="4">The sequence shown here is derived from an EMBL/GenBank/DDBJ whole genome shotgun (WGS) entry which is preliminary data.</text>
</comment>
<feature type="domain" description="Outer membrane protein beta-barrel" evidence="3">
    <location>
        <begin position="9"/>
        <end position="182"/>
    </location>
</feature>
<dbReference type="RefSeq" id="WP_163111597.1">
    <property type="nucleotide sequence ID" value="NZ_JAAAWP010000004.1"/>
</dbReference>
<evidence type="ECO:0000313" key="5">
    <source>
        <dbReference type="Proteomes" id="UP000478837"/>
    </source>
</evidence>
<feature type="signal peptide" evidence="2">
    <location>
        <begin position="1"/>
        <end position="23"/>
    </location>
</feature>
<evidence type="ECO:0000256" key="1">
    <source>
        <dbReference type="ARBA" id="ARBA00022729"/>
    </source>
</evidence>
<keyword evidence="1 2" id="KW-0732">Signal</keyword>
<dbReference type="InterPro" id="IPR006315">
    <property type="entry name" value="OM_autotransptr_brl_dom"/>
</dbReference>
<dbReference type="Pfam" id="PF13505">
    <property type="entry name" value="OMP_b-brl"/>
    <property type="match status" value="1"/>
</dbReference>
<dbReference type="EMBL" id="JAAAWP010000004">
    <property type="protein sequence ID" value="NDW21639.1"/>
    <property type="molecule type" value="Genomic_DNA"/>
</dbReference>
<dbReference type="SUPFAM" id="SSF56925">
    <property type="entry name" value="OMPA-like"/>
    <property type="match status" value="1"/>
</dbReference>
<dbReference type="Gene3D" id="2.40.160.20">
    <property type="match status" value="1"/>
</dbReference>
<dbReference type="GO" id="GO:0019867">
    <property type="term" value="C:outer membrane"/>
    <property type="evidence" value="ECO:0007669"/>
    <property type="project" value="InterPro"/>
</dbReference>
<evidence type="ECO:0000256" key="2">
    <source>
        <dbReference type="SAM" id="SignalP"/>
    </source>
</evidence>
<dbReference type="AlphaFoldDB" id="A0A6L9MTQ9"/>
<name>A0A6L9MTQ9_9ALTE</name>
<organism evidence="4 5">
    <name type="scientific">Alteromonas hispanica</name>
    <dbReference type="NCBI Taxonomy" id="315421"/>
    <lineage>
        <taxon>Bacteria</taxon>
        <taxon>Pseudomonadati</taxon>
        <taxon>Pseudomonadota</taxon>
        <taxon>Gammaproteobacteria</taxon>
        <taxon>Alteromonadales</taxon>
        <taxon>Alteromonadaceae</taxon>
        <taxon>Alteromonas/Salinimonas group</taxon>
        <taxon>Alteromonas</taxon>
    </lineage>
</organism>
<dbReference type="Proteomes" id="UP000478837">
    <property type="component" value="Unassembled WGS sequence"/>
</dbReference>
<protein>
    <submittedName>
        <fullName evidence="4">Outer membrane beta-barrel protein</fullName>
    </submittedName>
</protein>
<gene>
    <name evidence="4" type="ORF">GTW09_08930</name>
</gene>
<keyword evidence="5" id="KW-1185">Reference proteome</keyword>
<sequence length="183" mass="19907">MKQYLWMAGALLMGTLGCSNAEAAPENYGVITVGYTDFEFNDGSDREVAYSAAYGHKIHRQWYAEAGYMNLFDYSESNENGSVDAQSEALYLAVLGKASSTTGELFYKLGVARVDVSATLSCGTDAVPATCGYDEGLAAGLVGLGFDYYVSQNAMIRFEYTYLGGEDSFSTNMLKLGLRYNFN</sequence>
<reference evidence="4 5" key="1">
    <citation type="submission" date="2020-01" db="EMBL/GenBank/DDBJ databases">
        <title>Genomes of bacteria type strains.</title>
        <authorList>
            <person name="Chen J."/>
            <person name="Zhu S."/>
            <person name="Yang J."/>
        </authorList>
    </citation>
    <scope>NUCLEOTIDE SEQUENCE [LARGE SCALE GENOMIC DNA]</scope>
    <source>
        <strain evidence="4 5">LMG 22958</strain>
    </source>
</reference>
<accession>A0A6L9MTQ9</accession>
<evidence type="ECO:0000259" key="3">
    <source>
        <dbReference type="Pfam" id="PF13505"/>
    </source>
</evidence>